<evidence type="ECO:0000256" key="1">
    <source>
        <dbReference type="ARBA" id="ARBA00001231"/>
    </source>
</evidence>
<comment type="catalytic activity">
    <reaction evidence="1">
        <text>Hydrolysis of terminal non-reducing N-acetyl-D-hexosamine residues in N-acetyl-beta-D-hexosaminides.</text>
        <dbReference type="EC" id="3.2.1.52"/>
    </reaction>
</comment>
<evidence type="ECO:0000256" key="3">
    <source>
        <dbReference type="ARBA" id="ARBA00012663"/>
    </source>
</evidence>
<evidence type="ECO:0000256" key="5">
    <source>
        <dbReference type="ARBA" id="ARBA00023295"/>
    </source>
</evidence>
<sequence length="602" mass="63515">MRETAITVPPMVPLWPVRSYLGILDPPDTEIIPKPMTNAKDLTLEQCIGLKLMLDIRAFDSGNGPVPVQQLPPQLKHGLVEISPCGVILFRENLASIAQCQQLTAEIRECLPANTLIAIDQEGGRVTRLPRQVSTSFSGNMALAACPAGENELLAREVGAAQAAELKALGININFVPSLDVNSDPANPVIGVRSFGDDPAAVASLGSELLSGLQEGGVAGALKHFPGHGDTSQDSHIDLPCVGRSRDEAFAVDLAPFSRVIAQANPAMVMTAHIQYPALDDSCIAGTDVAVPATLSRAMMIGLLREQMDFDGVIITDALDMKAISARMTPTEAVLRCFAAGVDIALMPLLIRSSASFNQLQQLVSTAVEAIHSGELDEREVRASVTRILALQQKFAPQQPGSEAINNAVIACPQHLALEKRIAEASLTLVSGQLTPLGKTARIHLLMPGEEAALALRSALLQVNASLTVSWQSLENFNAAQERDWLANAEAYLVGVSEPAISAVALGGAEDLTDLPDHSPASVQKALLLQAPAMQRVVIMLNSPYRAPEYEPLTDAVLASYDGAPAGVAGAPGPAYMALAKVLCGQLEAEGKLPVTLSTKLA</sequence>
<accession>A0ABT3SVV9</accession>
<name>A0ABT3SVV9_9GAMM</name>
<organism evidence="7 8">
    <name type="scientific">Candidatus Seongchinamella marina</name>
    <dbReference type="NCBI Taxonomy" id="2518990"/>
    <lineage>
        <taxon>Bacteria</taxon>
        <taxon>Pseudomonadati</taxon>
        <taxon>Pseudomonadota</taxon>
        <taxon>Gammaproteobacteria</taxon>
        <taxon>Cellvibrionales</taxon>
        <taxon>Halieaceae</taxon>
        <taxon>Seongchinamella</taxon>
    </lineage>
</organism>
<gene>
    <name evidence="7" type="ORF">EYC87_11085</name>
</gene>
<dbReference type="PROSITE" id="PS00775">
    <property type="entry name" value="GLYCOSYL_HYDROL_F3"/>
    <property type="match status" value="1"/>
</dbReference>
<dbReference type="Gene3D" id="3.20.20.300">
    <property type="entry name" value="Glycoside hydrolase, family 3, N-terminal domain"/>
    <property type="match status" value="1"/>
</dbReference>
<dbReference type="Proteomes" id="UP001143307">
    <property type="component" value="Unassembled WGS sequence"/>
</dbReference>
<dbReference type="PANTHER" id="PTHR30480">
    <property type="entry name" value="BETA-HEXOSAMINIDASE-RELATED"/>
    <property type="match status" value="1"/>
</dbReference>
<proteinExistence type="inferred from homology"/>
<evidence type="ECO:0000256" key="2">
    <source>
        <dbReference type="ARBA" id="ARBA00005336"/>
    </source>
</evidence>
<dbReference type="InterPro" id="IPR036881">
    <property type="entry name" value="Glyco_hydro_3_C_sf"/>
</dbReference>
<comment type="caution">
    <text evidence="7">The sequence shown here is derived from an EMBL/GenBank/DDBJ whole genome shotgun (WGS) entry which is preliminary data.</text>
</comment>
<dbReference type="PANTHER" id="PTHR30480:SF13">
    <property type="entry name" value="BETA-HEXOSAMINIDASE"/>
    <property type="match status" value="1"/>
</dbReference>
<dbReference type="InterPro" id="IPR019800">
    <property type="entry name" value="Glyco_hydro_3_AS"/>
</dbReference>
<protein>
    <recommendedName>
        <fullName evidence="3">beta-N-acetylhexosaminidase</fullName>
        <ecNumber evidence="3">3.2.1.52</ecNumber>
    </recommendedName>
</protein>
<evidence type="ECO:0000259" key="6">
    <source>
        <dbReference type="Pfam" id="PF00933"/>
    </source>
</evidence>
<dbReference type="Gene3D" id="3.40.50.1700">
    <property type="entry name" value="Glycoside hydrolase family 3 C-terminal domain"/>
    <property type="match status" value="1"/>
</dbReference>
<comment type="similarity">
    <text evidence="2">Belongs to the glycosyl hydrolase 3 family.</text>
</comment>
<keyword evidence="4 7" id="KW-0378">Hydrolase</keyword>
<dbReference type="SUPFAM" id="SSF51445">
    <property type="entry name" value="(Trans)glycosidases"/>
    <property type="match status" value="1"/>
</dbReference>
<dbReference type="InterPro" id="IPR001764">
    <property type="entry name" value="Glyco_hydro_3_N"/>
</dbReference>
<evidence type="ECO:0000256" key="4">
    <source>
        <dbReference type="ARBA" id="ARBA00022801"/>
    </source>
</evidence>
<evidence type="ECO:0000313" key="8">
    <source>
        <dbReference type="Proteomes" id="UP001143307"/>
    </source>
</evidence>
<reference evidence="7" key="1">
    <citation type="submission" date="2019-02" db="EMBL/GenBank/DDBJ databases">
        <authorList>
            <person name="Li S.-H."/>
        </authorList>
    </citation>
    <scope>NUCLEOTIDE SEQUENCE</scope>
    <source>
        <strain evidence="7">IMCC8485</strain>
    </source>
</reference>
<dbReference type="SUPFAM" id="SSF52279">
    <property type="entry name" value="Beta-D-glucan exohydrolase, C-terminal domain"/>
    <property type="match status" value="1"/>
</dbReference>
<dbReference type="EMBL" id="SHNP01000003">
    <property type="protein sequence ID" value="MCX2974125.1"/>
    <property type="molecule type" value="Genomic_DNA"/>
</dbReference>
<dbReference type="GO" id="GO:0016787">
    <property type="term" value="F:hydrolase activity"/>
    <property type="evidence" value="ECO:0007669"/>
    <property type="project" value="UniProtKB-KW"/>
</dbReference>
<keyword evidence="5" id="KW-0326">Glycosidase</keyword>
<dbReference type="InterPro" id="IPR050226">
    <property type="entry name" value="NagZ_Beta-hexosaminidase"/>
</dbReference>
<dbReference type="Pfam" id="PF00933">
    <property type="entry name" value="Glyco_hydro_3"/>
    <property type="match status" value="1"/>
</dbReference>
<dbReference type="InterPro" id="IPR036962">
    <property type="entry name" value="Glyco_hydro_3_N_sf"/>
</dbReference>
<feature type="domain" description="Glycoside hydrolase family 3 N-terminal" evidence="6">
    <location>
        <begin position="85"/>
        <end position="390"/>
    </location>
</feature>
<dbReference type="InterPro" id="IPR017853">
    <property type="entry name" value="GH"/>
</dbReference>
<evidence type="ECO:0000313" key="7">
    <source>
        <dbReference type="EMBL" id="MCX2974125.1"/>
    </source>
</evidence>
<keyword evidence="8" id="KW-1185">Reference proteome</keyword>
<dbReference type="EC" id="3.2.1.52" evidence="3"/>